<keyword evidence="7 18" id="KW-0679">Respiratory chain</keyword>
<keyword evidence="16 18" id="KW-0472">Membrane</keyword>
<keyword evidence="11 18" id="KW-0249">Electron transport</keyword>
<comment type="function">
    <text evidence="1">Core subunit of the mitochondrial membrane respiratory chain NADH dehydrogenase (Complex I) that is believed to belong to the minimal assembly required for catalysis. Complex I functions in the transfer of electrons from NADH to the respiratory chain. The immediate electron acceptor for the enzyme is believed to be ubiquinone.</text>
</comment>
<comment type="similarity">
    <text evidence="3 18">Belongs to the complex I subunit 2 family.</text>
</comment>
<feature type="transmembrane region" description="Helical" evidence="18">
    <location>
        <begin position="229"/>
        <end position="251"/>
    </location>
</feature>
<comment type="catalytic activity">
    <reaction evidence="17 18">
        <text>a ubiquinone + NADH + 5 H(+)(in) = a ubiquinol + NAD(+) + 4 H(+)(out)</text>
        <dbReference type="Rhea" id="RHEA:29091"/>
        <dbReference type="Rhea" id="RHEA-COMP:9565"/>
        <dbReference type="Rhea" id="RHEA-COMP:9566"/>
        <dbReference type="ChEBI" id="CHEBI:15378"/>
        <dbReference type="ChEBI" id="CHEBI:16389"/>
        <dbReference type="ChEBI" id="CHEBI:17976"/>
        <dbReference type="ChEBI" id="CHEBI:57540"/>
        <dbReference type="ChEBI" id="CHEBI:57945"/>
        <dbReference type="EC" id="7.1.1.2"/>
    </reaction>
</comment>
<evidence type="ECO:0000256" key="10">
    <source>
        <dbReference type="ARBA" id="ARBA00022967"/>
    </source>
</evidence>
<comment type="function">
    <text evidence="18">Core subunit of the mitochondrial membrane respiratory chain NADH dehydrogenase (Complex I) which catalyzes electron transfer from NADH through the respiratory chain, using ubiquinone as an electron acceptor. Essential for the catalytic activity and assembly of complex I.</text>
</comment>
<feature type="transmembrane region" description="Helical" evidence="18">
    <location>
        <begin position="301"/>
        <end position="319"/>
    </location>
</feature>
<feature type="transmembrane region" description="Helical" evidence="18">
    <location>
        <begin position="7"/>
        <end position="23"/>
    </location>
</feature>
<organism evidence="20">
    <name type="scientific">Polytoxus fuscovittatus</name>
    <dbReference type="NCBI Taxonomy" id="1347745"/>
    <lineage>
        <taxon>Eukaryota</taxon>
        <taxon>Metazoa</taxon>
        <taxon>Ecdysozoa</taxon>
        <taxon>Arthropoda</taxon>
        <taxon>Hexapoda</taxon>
        <taxon>Insecta</taxon>
        <taxon>Pterygota</taxon>
        <taxon>Neoptera</taxon>
        <taxon>Paraneoptera</taxon>
        <taxon>Hemiptera</taxon>
        <taxon>Heteroptera</taxon>
        <taxon>Panheteroptera</taxon>
        <taxon>Cimicomorpha</taxon>
        <taxon>Reduviidae</taxon>
        <taxon>Emesinae</taxon>
        <taxon>Saicini</taxon>
        <taxon>Polytoxus</taxon>
    </lineage>
</organism>
<keyword evidence="6" id="KW-0813">Transport</keyword>
<evidence type="ECO:0000256" key="9">
    <source>
        <dbReference type="ARBA" id="ARBA00022792"/>
    </source>
</evidence>
<geneLocation type="mitochondrion" evidence="20"/>
<dbReference type="EC" id="7.1.1.2" evidence="4 18"/>
<feature type="transmembrane region" description="Helical" evidence="18">
    <location>
        <begin position="263"/>
        <end position="280"/>
    </location>
</feature>
<dbReference type="EMBL" id="KC887535">
    <property type="protein sequence ID" value="AGO28117.1"/>
    <property type="molecule type" value="Genomic_DNA"/>
</dbReference>
<dbReference type="InterPro" id="IPR050175">
    <property type="entry name" value="Complex_I_Subunit_2"/>
</dbReference>
<reference evidence="20" key="1">
    <citation type="submission" date="2013-04" db="EMBL/GenBank/DDBJ databases">
        <authorList>
            <person name="Gao J.Y."/>
            <person name="Cai W.Z."/>
        </authorList>
    </citation>
    <scope>NUCLEOTIDE SEQUENCE</scope>
</reference>
<dbReference type="AlphaFoldDB" id="A0A7I6HL61"/>
<evidence type="ECO:0000256" key="15">
    <source>
        <dbReference type="ARBA" id="ARBA00023128"/>
    </source>
</evidence>
<evidence type="ECO:0000256" key="6">
    <source>
        <dbReference type="ARBA" id="ARBA00022448"/>
    </source>
</evidence>
<keyword evidence="13 18" id="KW-0520">NAD</keyword>
<dbReference type="InterPro" id="IPR003917">
    <property type="entry name" value="NADH_UbQ_OxRdtase_chain2"/>
</dbReference>
<evidence type="ECO:0000256" key="12">
    <source>
        <dbReference type="ARBA" id="ARBA00022989"/>
    </source>
</evidence>
<protein>
    <recommendedName>
        <fullName evidence="5 18">NADH-ubiquinone oxidoreductase chain 2</fullName>
        <ecNumber evidence="4 18">7.1.1.2</ecNumber>
    </recommendedName>
</protein>
<dbReference type="GO" id="GO:0005743">
    <property type="term" value="C:mitochondrial inner membrane"/>
    <property type="evidence" value="ECO:0007669"/>
    <property type="project" value="UniProtKB-SubCell"/>
</dbReference>
<keyword evidence="15 18" id="KW-0496">Mitochondrion</keyword>
<dbReference type="GO" id="GO:0008137">
    <property type="term" value="F:NADH dehydrogenase (ubiquinone) activity"/>
    <property type="evidence" value="ECO:0007669"/>
    <property type="project" value="UniProtKB-EC"/>
</dbReference>
<evidence type="ECO:0000256" key="8">
    <source>
        <dbReference type="ARBA" id="ARBA00022692"/>
    </source>
</evidence>
<dbReference type="GO" id="GO:0006120">
    <property type="term" value="P:mitochondrial electron transport, NADH to ubiquinone"/>
    <property type="evidence" value="ECO:0007669"/>
    <property type="project" value="InterPro"/>
</dbReference>
<evidence type="ECO:0000256" key="2">
    <source>
        <dbReference type="ARBA" id="ARBA00004448"/>
    </source>
</evidence>
<name>A0A7I6HL61_9HEMI</name>
<keyword evidence="8 18" id="KW-0812">Transmembrane</keyword>
<evidence type="ECO:0000256" key="16">
    <source>
        <dbReference type="ARBA" id="ARBA00023136"/>
    </source>
</evidence>
<keyword evidence="14 18" id="KW-0830">Ubiquinone</keyword>
<comment type="subcellular location">
    <subcellularLocation>
        <location evidence="2 18">Mitochondrion inner membrane</location>
        <topology evidence="2 18">Multi-pass membrane protein</topology>
    </subcellularLocation>
</comment>
<evidence type="ECO:0000256" key="18">
    <source>
        <dbReference type="RuleBase" id="RU003403"/>
    </source>
</evidence>
<evidence type="ECO:0000259" key="19">
    <source>
        <dbReference type="Pfam" id="PF00361"/>
    </source>
</evidence>
<dbReference type="PRINTS" id="PR01436">
    <property type="entry name" value="NADHDHGNASE2"/>
</dbReference>
<evidence type="ECO:0000313" key="20">
    <source>
        <dbReference type="EMBL" id="AGO28117.1"/>
    </source>
</evidence>
<dbReference type="Pfam" id="PF00361">
    <property type="entry name" value="Proton_antipo_M"/>
    <property type="match status" value="1"/>
</dbReference>
<evidence type="ECO:0000256" key="4">
    <source>
        <dbReference type="ARBA" id="ARBA00012944"/>
    </source>
</evidence>
<evidence type="ECO:0000256" key="7">
    <source>
        <dbReference type="ARBA" id="ARBA00022660"/>
    </source>
</evidence>
<feature type="transmembrane region" description="Helical" evidence="18">
    <location>
        <begin position="84"/>
        <end position="106"/>
    </location>
</feature>
<keyword evidence="9 18" id="KW-0999">Mitochondrion inner membrane</keyword>
<evidence type="ECO:0000256" key="13">
    <source>
        <dbReference type="ARBA" id="ARBA00023027"/>
    </source>
</evidence>
<dbReference type="PANTHER" id="PTHR46552">
    <property type="entry name" value="NADH-UBIQUINONE OXIDOREDUCTASE CHAIN 2"/>
    <property type="match status" value="1"/>
</dbReference>
<sequence length="320" mass="38147">MKLNNINLMMFWMLMITGTMMVMSTNKWIIMWVGLEMNMMGFIPMLHKMKNIYSSESMIIYFSIQSMGSLIMLITIMMSSNYNFFNNIIMMGIMIKLGSAPFHFWLPEMMNKMNWKESLILMTWQKLAPLMTLTQLNFNPQMFIFTILNVTMGVLGSIGQTSIYKIMAYSSINHLGWMIMSITYSQNLWINYMMIYTMNLIPIMYMMNINSIKYINQFNMMKMSMTQKLTIIFLMISLGGMPPMIGFYPKWLIVKEMMENNDFMIIYMIMMSLIMLFIYMRMTSTMLMLNSMNKKIKHKNNYMWPMIIFINIMLPMYLMK</sequence>
<feature type="transmembrane region" description="Helical" evidence="18">
    <location>
        <begin position="142"/>
        <end position="159"/>
    </location>
</feature>
<feature type="transmembrane region" description="Helical" evidence="18">
    <location>
        <begin position="190"/>
        <end position="208"/>
    </location>
</feature>
<evidence type="ECO:0000256" key="3">
    <source>
        <dbReference type="ARBA" id="ARBA00007012"/>
    </source>
</evidence>
<proteinExistence type="inferred from homology"/>
<dbReference type="InterPro" id="IPR001750">
    <property type="entry name" value="ND/Mrp_TM"/>
</dbReference>
<evidence type="ECO:0000256" key="1">
    <source>
        <dbReference type="ARBA" id="ARBA00003257"/>
    </source>
</evidence>
<feature type="transmembrane region" description="Helical" evidence="18">
    <location>
        <begin position="58"/>
        <end position="78"/>
    </location>
</feature>
<dbReference type="PANTHER" id="PTHR46552:SF1">
    <property type="entry name" value="NADH-UBIQUINONE OXIDOREDUCTASE CHAIN 2"/>
    <property type="match status" value="1"/>
</dbReference>
<evidence type="ECO:0000256" key="5">
    <source>
        <dbReference type="ARBA" id="ARBA00021008"/>
    </source>
</evidence>
<accession>A0A7I6HL61</accession>
<gene>
    <name evidence="20" type="primary">ND2</name>
</gene>
<keyword evidence="10 18" id="KW-1278">Translocase</keyword>
<keyword evidence="12 18" id="KW-1133">Transmembrane helix</keyword>
<evidence type="ECO:0000256" key="17">
    <source>
        <dbReference type="ARBA" id="ARBA00049551"/>
    </source>
</evidence>
<feature type="domain" description="NADH:quinone oxidoreductase/Mrp antiporter transmembrane" evidence="19">
    <location>
        <begin position="26"/>
        <end position="272"/>
    </location>
</feature>
<evidence type="ECO:0000256" key="11">
    <source>
        <dbReference type="ARBA" id="ARBA00022982"/>
    </source>
</evidence>
<evidence type="ECO:0000256" key="14">
    <source>
        <dbReference type="ARBA" id="ARBA00023075"/>
    </source>
</evidence>